<reference evidence="2 3" key="1">
    <citation type="journal article" date="2019" name="Int. J. Syst. Evol. Microbiol.">
        <title>The Global Catalogue of Microorganisms (GCM) 10K type strain sequencing project: providing services to taxonomists for standard genome sequencing and annotation.</title>
        <authorList>
            <consortium name="The Broad Institute Genomics Platform"/>
            <consortium name="The Broad Institute Genome Sequencing Center for Infectious Disease"/>
            <person name="Wu L."/>
            <person name="Ma J."/>
        </authorList>
    </citation>
    <scope>NUCLEOTIDE SEQUENCE [LARGE SCALE GENOMIC DNA]</scope>
    <source>
        <strain evidence="2 3">JCM 15478</strain>
    </source>
</reference>
<sequence>MSLEARWRAAAEVTDVLADPPRPPVVGFEGYVPEPCVLHPEQVRTYPFAGLLPEELRERIYAWEDQLEEEGEEDEEDEGEYAGAGGTAGSVGYQYDLSIPPGWRVGGYASWHTTDPARMDCASCATPMELLLTVDSSEWDGGSASWRPVEEAGLHPHPHAVPTQVIVGRAGELNLFACPSDPAHPHRWSIQ</sequence>
<name>A0ABN2WRE8_9ACTN</name>
<dbReference type="Proteomes" id="UP001500016">
    <property type="component" value="Unassembled WGS sequence"/>
</dbReference>
<evidence type="ECO:0000256" key="1">
    <source>
        <dbReference type="SAM" id="MobiDB-lite"/>
    </source>
</evidence>
<comment type="caution">
    <text evidence="2">The sequence shown here is derived from an EMBL/GenBank/DDBJ whole genome shotgun (WGS) entry which is preliminary data.</text>
</comment>
<feature type="compositionally biased region" description="Acidic residues" evidence="1">
    <location>
        <begin position="67"/>
        <end position="80"/>
    </location>
</feature>
<gene>
    <name evidence="2" type="ORF">GCM10009801_68010</name>
</gene>
<organism evidence="2 3">
    <name type="scientific">Streptomyces albiaxialis</name>
    <dbReference type="NCBI Taxonomy" id="329523"/>
    <lineage>
        <taxon>Bacteria</taxon>
        <taxon>Bacillati</taxon>
        <taxon>Actinomycetota</taxon>
        <taxon>Actinomycetes</taxon>
        <taxon>Kitasatosporales</taxon>
        <taxon>Streptomycetaceae</taxon>
        <taxon>Streptomyces</taxon>
    </lineage>
</organism>
<evidence type="ECO:0008006" key="4">
    <source>
        <dbReference type="Google" id="ProtNLM"/>
    </source>
</evidence>
<dbReference type="EMBL" id="BAAAPE010000016">
    <property type="protein sequence ID" value="GAA2097546.1"/>
    <property type="molecule type" value="Genomic_DNA"/>
</dbReference>
<feature type="region of interest" description="Disordered" evidence="1">
    <location>
        <begin position="67"/>
        <end position="87"/>
    </location>
</feature>
<keyword evidence="3" id="KW-1185">Reference proteome</keyword>
<protein>
    <recommendedName>
        <fullName evidence="4">DUF1963 domain-containing protein</fullName>
    </recommendedName>
</protein>
<accession>A0ABN2WRE8</accession>
<evidence type="ECO:0000313" key="2">
    <source>
        <dbReference type="EMBL" id="GAA2097546.1"/>
    </source>
</evidence>
<proteinExistence type="predicted"/>
<dbReference type="RefSeq" id="WP_344533766.1">
    <property type="nucleotide sequence ID" value="NZ_BAAAPE010000016.1"/>
</dbReference>
<evidence type="ECO:0000313" key="3">
    <source>
        <dbReference type="Proteomes" id="UP001500016"/>
    </source>
</evidence>